<reference evidence="3 4" key="1">
    <citation type="submission" date="2018-10" db="EMBL/GenBank/DDBJ databases">
        <title>Fifty Aureobasidium pullulans genomes reveal a recombining polyextremotolerant generalist.</title>
        <authorList>
            <person name="Gostincar C."/>
            <person name="Turk M."/>
            <person name="Zajc J."/>
            <person name="Gunde-Cimerman N."/>
        </authorList>
    </citation>
    <scope>NUCLEOTIDE SEQUENCE [LARGE SCALE GENOMIC DNA]</scope>
    <source>
        <strain evidence="3 4">EXF-3863</strain>
    </source>
</reference>
<feature type="domain" description="RapZ C-terminal" evidence="2">
    <location>
        <begin position="25"/>
        <end position="152"/>
    </location>
</feature>
<feature type="compositionally biased region" description="Basic and acidic residues" evidence="1">
    <location>
        <begin position="164"/>
        <end position="173"/>
    </location>
</feature>
<accession>A0A4S9SPQ7</accession>
<evidence type="ECO:0000256" key="1">
    <source>
        <dbReference type="SAM" id="MobiDB-lite"/>
    </source>
</evidence>
<dbReference type="AlphaFoldDB" id="A0A4S9SPQ7"/>
<comment type="caution">
    <text evidence="3">The sequence shown here is derived from an EMBL/GenBank/DDBJ whole genome shotgun (WGS) entry which is preliminary data.</text>
</comment>
<dbReference type="InterPro" id="IPR053931">
    <property type="entry name" value="RapZ_C"/>
</dbReference>
<evidence type="ECO:0000259" key="2">
    <source>
        <dbReference type="Pfam" id="PF22740"/>
    </source>
</evidence>
<proteinExistence type="predicted"/>
<evidence type="ECO:0000313" key="3">
    <source>
        <dbReference type="EMBL" id="THZ13052.1"/>
    </source>
</evidence>
<feature type="compositionally biased region" description="Polar residues" evidence="1">
    <location>
        <begin position="378"/>
        <end position="388"/>
    </location>
</feature>
<evidence type="ECO:0000313" key="4">
    <source>
        <dbReference type="Proteomes" id="UP000308005"/>
    </source>
</evidence>
<organism evidence="3 4">
    <name type="scientific">Aureobasidium pullulans</name>
    <name type="common">Black yeast</name>
    <name type="synonym">Pullularia pullulans</name>
    <dbReference type="NCBI Taxonomy" id="5580"/>
    <lineage>
        <taxon>Eukaryota</taxon>
        <taxon>Fungi</taxon>
        <taxon>Dikarya</taxon>
        <taxon>Ascomycota</taxon>
        <taxon>Pezizomycotina</taxon>
        <taxon>Dothideomycetes</taxon>
        <taxon>Dothideomycetidae</taxon>
        <taxon>Dothideales</taxon>
        <taxon>Saccotheciaceae</taxon>
        <taxon>Aureobasidium</taxon>
    </lineage>
</organism>
<dbReference type="Pfam" id="PF22740">
    <property type="entry name" value="PapZ_C"/>
    <property type="match status" value="1"/>
</dbReference>
<sequence length="388" mass="43610">MAPKLDRQFIMSSNNEASPHKKVVLIITSYALKEAPLDFKPDVHLNARRLINPPIELRKAFDGRSETLRKNIRADPAFQKLIDEAKPQVFEAEKTIRALILDEEHHSTQIIEIKVAVACVRGRHRSVAVAEELAQLNVWPEHYDVRVHHRDVDTPHHYQAKHQQNLERERNGESVEVGETDSDEDQESDSTGESERRRSESEPMNSRWSDIHKGQSTKVESKSSEAPHPPTHADSKDFQKSQEPPHVESKHSENPHASTHIDNKDPEIPKEPAHVDTKESRIVDKDSDKSQAPTHSADKDTQKAAEPTHVESKEPDKPQEPAHIDSKASEKPHEPAPVDNKDSVKPQEPAHLDAKEPDKPQESTHADSKEPDKPKDTAGSTAPQTSPS</sequence>
<dbReference type="EMBL" id="QZBM01000523">
    <property type="protein sequence ID" value="THZ13052.1"/>
    <property type="molecule type" value="Genomic_DNA"/>
</dbReference>
<gene>
    <name evidence="3" type="ORF">D6C91_08090</name>
</gene>
<feature type="compositionally biased region" description="Basic and acidic residues" evidence="1">
    <location>
        <begin position="296"/>
        <end position="376"/>
    </location>
</feature>
<feature type="compositionally biased region" description="Acidic residues" evidence="1">
    <location>
        <begin position="176"/>
        <end position="192"/>
    </location>
</feature>
<name>A0A4S9SPQ7_AURPU</name>
<dbReference type="Proteomes" id="UP000308005">
    <property type="component" value="Unassembled WGS sequence"/>
</dbReference>
<feature type="compositionally biased region" description="Basic and acidic residues" evidence="1">
    <location>
        <begin position="209"/>
        <end position="289"/>
    </location>
</feature>
<feature type="region of interest" description="Disordered" evidence="1">
    <location>
        <begin position="155"/>
        <end position="388"/>
    </location>
</feature>
<protein>
    <recommendedName>
        <fullName evidence="2">RapZ C-terminal domain-containing protein</fullName>
    </recommendedName>
</protein>